<evidence type="ECO:0000313" key="1">
    <source>
        <dbReference type="EMBL" id="AGM15505.1"/>
    </source>
</evidence>
<gene>
    <name evidence="1" type="ORF">PGCG_00194</name>
</gene>
<proteinExistence type="predicted"/>
<name>A0AC59EX32_9VIRU</name>
<dbReference type="EMBL" id="KC662249">
    <property type="protein sequence ID" value="AGM15505.1"/>
    <property type="molecule type" value="Genomic_DNA"/>
</dbReference>
<organism evidence="1 2">
    <name type="scientific">Phaeocystis globosa virus PgV-16T</name>
    <dbReference type="NCBI Taxonomy" id="3071227"/>
    <lineage>
        <taxon>Viruses</taxon>
        <taxon>Varidnaviria</taxon>
        <taxon>Bamfordvirae</taxon>
        <taxon>Nucleocytoviricota</taxon>
        <taxon>Megaviricetes</taxon>
        <taxon>Imitervirales</taxon>
        <taxon>Mesomimiviridae</taxon>
        <taxon>Tethysvirus</taxon>
        <taxon>Tethysvirus hollandense</taxon>
    </lineage>
</organism>
<keyword evidence="2" id="KW-1185">Reference proteome</keyword>
<reference evidence="1 2" key="1">
    <citation type="journal article" date="2013" name="Proc. Natl. Acad. Sci. U.S.A.">
        <title>Genome of Phaeocystis globosa virus PgV-16T highlights the common ancestry of the largest known DNA viruses infecting eukaryotes.</title>
        <authorList>
            <person name="Santini S."/>
            <person name="Jeudy S."/>
            <person name="Bartoli J."/>
            <person name="Poirot O."/>
            <person name="Lescot M."/>
            <person name="Abergel C."/>
            <person name="Barbe V."/>
            <person name="Wommack K.E."/>
            <person name="Noordeloos A.A."/>
            <person name="Brussaard C.P."/>
            <person name="Claverie J.M."/>
        </authorList>
    </citation>
    <scope>NUCLEOTIDE SEQUENCE [LARGE SCALE GENOMIC DNA]</scope>
    <source>
        <strain evidence="1 2">16T</strain>
    </source>
</reference>
<dbReference type="Proteomes" id="UP000204225">
    <property type="component" value="Segment"/>
</dbReference>
<evidence type="ECO:0000313" key="2">
    <source>
        <dbReference type="Proteomes" id="UP000204225"/>
    </source>
</evidence>
<protein>
    <submittedName>
        <fullName evidence="1">Uncharacterized protein</fullName>
    </submittedName>
</protein>
<sequence>MILYIISWTIIYLILILILHYLFLYFQKNLTTTKTKDYYNFPNNEYDKINDILNTETKKSEPNTLIEKELITPTVQSAETTLPNYAMKGTILIDNTNGFNSQFENKQTDNDDNNMKVELEDFLNKINK</sequence>
<accession>A0AC59EX32</accession>